<feature type="compositionally biased region" description="Basic residues" evidence="1">
    <location>
        <begin position="189"/>
        <end position="198"/>
    </location>
</feature>
<dbReference type="RefSeq" id="WP_007174920.1">
    <property type="nucleotide sequence ID" value="NZ_GG704782.1"/>
</dbReference>
<dbReference type="Gene3D" id="3.80.10.10">
    <property type="entry name" value="Ribonuclease Inhibitor"/>
    <property type="match status" value="1"/>
</dbReference>
<accession>D1PUD7</accession>
<comment type="caution">
    <text evidence="2">The sequence shown here is derived from an EMBL/GenBank/DDBJ whole genome shotgun (WGS) entry which is preliminary data.</text>
</comment>
<evidence type="ECO:0000313" key="3">
    <source>
        <dbReference type="Proteomes" id="UP000003160"/>
    </source>
</evidence>
<dbReference type="Pfam" id="PF13306">
    <property type="entry name" value="LRR_5"/>
    <property type="match status" value="1"/>
</dbReference>
<evidence type="ECO:0008006" key="4">
    <source>
        <dbReference type="Google" id="ProtNLM"/>
    </source>
</evidence>
<dbReference type="eggNOG" id="COG3209">
    <property type="taxonomic scope" value="Bacteria"/>
</dbReference>
<protein>
    <recommendedName>
        <fullName evidence="4">Leucine Rich Repeat protein</fullName>
    </recommendedName>
</protein>
<dbReference type="Proteomes" id="UP000003160">
    <property type="component" value="Unassembled WGS sequence"/>
</dbReference>
<dbReference type="InterPro" id="IPR032675">
    <property type="entry name" value="LRR_dom_sf"/>
</dbReference>
<dbReference type="SUPFAM" id="SSF52058">
    <property type="entry name" value="L domain-like"/>
    <property type="match status" value="1"/>
</dbReference>
<gene>
    <name evidence="2" type="ORF">HMPREF0645_0572</name>
</gene>
<reference evidence="2 3" key="1">
    <citation type="submission" date="2009-10" db="EMBL/GenBank/DDBJ databases">
        <authorList>
            <person name="Qin X."/>
            <person name="Bachman B."/>
            <person name="Battles P."/>
            <person name="Bell A."/>
            <person name="Bess C."/>
            <person name="Bickham C."/>
            <person name="Chaboub L."/>
            <person name="Chen D."/>
            <person name="Coyle M."/>
            <person name="Deiros D.R."/>
            <person name="Dinh H."/>
            <person name="Forbes L."/>
            <person name="Fowler G."/>
            <person name="Francisco L."/>
            <person name="Fu Q."/>
            <person name="Gubbala S."/>
            <person name="Hale W."/>
            <person name="Han Y."/>
            <person name="Hemphill L."/>
            <person name="Highlander S.K."/>
            <person name="Hirani K."/>
            <person name="Hogues M."/>
            <person name="Jackson L."/>
            <person name="Jakkamsetti A."/>
            <person name="Javaid M."/>
            <person name="Jiang H."/>
            <person name="Korchina V."/>
            <person name="Kovar C."/>
            <person name="Lara F."/>
            <person name="Lee S."/>
            <person name="Mata R."/>
            <person name="Mathew T."/>
            <person name="Moen C."/>
            <person name="Morales K."/>
            <person name="Munidasa M."/>
            <person name="Nazareth L."/>
            <person name="Ngo R."/>
            <person name="Nguyen L."/>
            <person name="Okwuonu G."/>
            <person name="Ongeri F."/>
            <person name="Patil S."/>
            <person name="Petrosino J."/>
            <person name="Pham C."/>
            <person name="Pham P."/>
            <person name="Pu L.-L."/>
            <person name="Puazo M."/>
            <person name="Raj R."/>
            <person name="Reid J."/>
            <person name="Rouhana J."/>
            <person name="Saada N."/>
            <person name="Shang Y."/>
            <person name="Simmons D."/>
            <person name="Thornton R."/>
            <person name="Warren J."/>
            <person name="Weissenberger G."/>
            <person name="Zhang J."/>
            <person name="Zhang L."/>
            <person name="Zhou C."/>
            <person name="Zhu D."/>
            <person name="Muzny D."/>
            <person name="Worley K."/>
            <person name="Gibbs R."/>
        </authorList>
    </citation>
    <scope>NUCLEOTIDE SEQUENCE [LARGE SCALE GENOMIC DNA]</scope>
    <source>
        <strain evidence="2 3">DSM 17361</strain>
    </source>
</reference>
<keyword evidence="3" id="KW-1185">Reference proteome</keyword>
<feature type="region of interest" description="Disordered" evidence="1">
    <location>
        <begin position="180"/>
        <end position="240"/>
    </location>
</feature>
<name>D1PUD7_9BACT</name>
<dbReference type="InterPro" id="IPR053139">
    <property type="entry name" value="Surface_bspA-like"/>
</dbReference>
<organism evidence="2 3">
    <name type="scientific">Hallella bergensis DSM 17361</name>
    <dbReference type="NCBI Taxonomy" id="585502"/>
    <lineage>
        <taxon>Bacteria</taxon>
        <taxon>Pseudomonadati</taxon>
        <taxon>Bacteroidota</taxon>
        <taxon>Bacteroidia</taxon>
        <taxon>Bacteroidales</taxon>
        <taxon>Prevotellaceae</taxon>
        <taxon>Hallella</taxon>
    </lineage>
</organism>
<feature type="compositionally biased region" description="Basic and acidic residues" evidence="1">
    <location>
        <begin position="199"/>
        <end position="225"/>
    </location>
</feature>
<evidence type="ECO:0000313" key="2">
    <source>
        <dbReference type="EMBL" id="EFA45049.1"/>
    </source>
</evidence>
<dbReference type="PANTHER" id="PTHR45661">
    <property type="entry name" value="SURFACE ANTIGEN"/>
    <property type="match status" value="1"/>
</dbReference>
<dbReference type="InterPro" id="IPR026906">
    <property type="entry name" value="LRR_5"/>
</dbReference>
<proteinExistence type="predicted"/>
<dbReference type="AlphaFoldDB" id="D1PUD7"/>
<dbReference type="OrthoDB" id="1071627at2"/>
<dbReference type="PANTHER" id="PTHR45661:SF3">
    <property type="entry name" value="IG-LIKE DOMAIN-CONTAINING PROTEIN"/>
    <property type="match status" value="1"/>
</dbReference>
<dbReference type="EMBL" id="ACKS01000025">
    <property type="protein sequence ID" value="EFA45049.1"/>
    <property type="molecule type" value="Genomic_DNA"/>
</dbReference>
<dbReference type="HOGENOM" id="CLU_1155578_0_0_10"/>
<sequence length="240" mass="26899">MNKKEILDKISKLAKKGKKFESLVINRVLQRLDSEDFLIMEKAVCTADHKRLIYVLGDDSDVSIDEGVEVIGEMAVANKKNLKSITLPSSLKKIERDAFMDCDALESVHIPAQVEEIDAYAFSDCDGLKSVYFEKLPKNLHRKAFDECDKLREISVPSEAVKAVRKILHLVDGDADFLVVGREDPNKPSKGKQKKNNKKEKNSQPDKVNKSIDKTKDSKPGDIPKPESTGENTKKEEANS</sequence>
<evidence type="ECO:0000256" key="1">
    <source>
        <dbReference type="SAM" id="MobiDB-lite"/>
    </source>
</evidence>